<evidence type="ECO:0000313" key="1">
    <source>
        <dbReference type="EMBL" id="KAH3883881.1"/>
    </source>
</evidence>
<evidence type="ECO:0000313" key="2">
    <source>
        <dbReference type="Proteomes" id="UP000828390"/>
    </source>
</evidence>
<name>A0A9D4MWL1_DREPO</name>
<protein>
    <submittedName>
        <fullName evidence="1">Uncharacterized protein</fullName>
    </submittedName>
</protein>
<reference evidence="1" key="1">
    <citation type="journal article" date="2019" name="bioRxiv">
        <title>The Genome of the Zebra Mussel, Dreissena polymorpha: A Resource for Invasive Species Research.</title>
        <authorList>
            <person name="McCartney M.A."/>
            <person name="Auch B."/>
            <person name="Kono T."/>
            <person name="Mallez S."/>
            <person name="Zhang Y."/>
            <person name="Obille A."/>
            <person name="Becker A."/>
            <person name="Abrahante J.E."/>
            <person name="Garbe J."/>
            <person name="Badalamenti J.P."/>
            <person name="Herman A."/>
            <person name="Mangelson H."/>
            <person name="Liachko I."/>
            <person name="Sullivan S."/>
            <person name="Sone E.D."/>
            <person name="Koren S."/>
            <person name="Silverstein K.A.T."/>
            <person name="Beckman K.B."/>
            <person name="Gohl D.M."/>
        </authorList>
    </citation>
    <scope>NUCLEOTIDE SEQUENCE</scope>
    <source>
        <strain evidence="1">Duluth1</strain>
        <tissue evidence="1">Whole animal</tissue>
    </source>
</reference>
<dbReference type="EMBL" id="JAIWYP010000001">
    <property type="protein sequence ID" value="KAH3883881.1"/>
    <property type="molecule type" value="Genomic_DNA"/>
</dbReference>
<dbReference type="Proteomes" id="UP000828390">
    <property type="component" value="Unassembled WGS sequence"/>
</dbReference>
<keyword evidence="2" id="KW-1185">Reference proteome</keyword>
<comment type="caution">
    <text evidence="1">The sequence shown here is derived from an EMBL/GenBank/DDBJ whole genome shotgun (WGS) entry which is preliminary data.</text>
</comment>
<proteinExistence type="predicted"/>
<sequence length="59" mass="6547">MNNNDKTSCVVAGFDCGMGWPMWMSCCHRDYDSGKIVNAKSSKCPRIVPENKDRHGTPA</sequence>
<accession>A0A9D4MWL1</accession>
<organism evidence="1 2">
    <name type="scientific">Dreissena polymorpha</name>
    <name type="common">Zebra mussel</name>
    <name type="synonym">Mytilus polymorpha</name>
    <dbReference type="NCBI Taxonomy" id="45954"/>
    <lineage>
        <taxon>Eukaryota</taxon>
        <taxon>Metazoa</taxon>
        <taxon>Spiralia</taxon>
        <taxon>Lophotrochozoa</taxon>
        <taxon>Mollusca</taxon>
        <taxon>Bivalvia</taxon>
        <taxon>Autobranchia</taxon>
        <taxon>Heteroconchia</taxon>
        <taxon>Euheterodonta</taxon>
        <taxon>Imparidentia</taxon>
        <taxon>Neoheterodontei</taxon>
        <taxon>Myida</taxon>
        <taxon>Dreissenoidea</taxon>
        <taxon>Dreissenidae</taxon>
        <taxon>Dreissena</taxon>
    </lineage>
</organism>
<dbReference type="PROSITE" id="PS51257">
    <property type="entry name" value="PROKAR_LIPOPROTEIN"/>
    <property type="match status" value="1"/>
</dbReference>
<dbReference type="AlphaFoldDB" id="A0A9D4MWL1"/>
<gene>
    <name evidence="1" type="ORF">DPMN_007849</name>
</gene>
<reference evidence="1" key="2">
    <citation type="submission" date="2020-11" db="EMBL/GenBank/DDBJ databases">
        <authorList>
            <person name="McCartney M.A."/>
            <person name="Auch B."/>
            <person name="Kono T."/>
            <person name="Mallez S."/>
            <person name="Becker A."/>
            <person name="Gohl D.M."/>
            <person name="Silverstein K.A.T."/>
            <person name="Koren S."/>
            <person name="Bechman K.B."/>
            <person name="Herman A."/>
            <person name="Abrahante J.E."/>
            <person name="Garbe J."/>
        </authorList>
    </citation>
    <scope>NUCLEOTIDE SEQUENCE</scope>
    <source>
        <strain evidence="1">Duluth1</strain>
        <tissue evidence="1">Whole animal</tissue>
    </source>
</reference>